<dbReference type="GO" id="GO:0030968">
    <property type="term" value="P:endoplasmic reticulum unfolded protein response"/>
    <property type="evidence" value="ECO:0007669"/>
    <property type="project" value="InterPro"/>
</dbReference>
<keyword evidence="2" id="KW-0732">Signal</keyword>
<comment type="subcellular location">
    <subcellularLocation>
        <location evidence="1">Endoplasmic reticulum</location>
    </subcellularLocation>
</comment>
<evidence type="ECO:0000313" key="11">
    <source>
        <dbReference type="WBParaSite" id="BTMF_0000954801-mRNA-1"/>
    </source>
</evidence>
<dbReference type="Proteomes" id="UP000280834">
    <property type="component" value="Unassembled WGS sequence"/>
</dbReference>
<name>A0A0R3QPB3_9BILA</name>
<accession>A0A0R3QPB3</accession>
<dbReference type="InterPro" id="IPR009011">
    <property type="entry name" value="Man6P_isomerase_rcpt-bd_dom_sf"/>
</dbReference>
<evidence type="ECO:0000256" key="7">
    <source>
        <dbReference type="ARBA" id="ARBA00041661"/>
    </source>
</evidence>
<dbReference type="InterPro" id="IPR045149">
    <property type="entry name" value="OS-9-like"/>
</dbReference>
<dbReference type="WBParaSite" id="BTMF_0000954801-mRNA-1">
    <property type="protein sequence ID" value="BTMF_0000954801-mRNA-1"/>
    <property type="gene ID" value="BTMF_0000954801"/>
</dbReference>
<evidence type="ECO:0000313" key="10">
    <source>
        <dbReference type="Proteomes" id="UP000280834"/>
    </source>
</evidence>
<dbReference type="GO" id="GO:0030970">
    <property type="term" value="P:retrograde protein transport, ER to cytosol"/>
    <property type="evidence" value="ECO:0007669"/>
    <property type="project" value="TreeGrafter"/>
</dbReference>
<organism evidence="11">
    <name type="scientific">Brugia timori</name>
    <dbReference type="NCBI Taxonomy" id="42155"/>
    <lineage>
        <taxon>Eukaryota</taxon>
        <taxon>Metazoa</taxon>
        <taxon>Ecdysozoa</taxon>
        <taxon>Nematoda</taxon>
        <taxon>Chromadorea</taxon>
        <taxon>Rhabditida</taxon>
        <taxon>Spirurina</taxon>
        <taxon>Spiruromorpha</taxon>
        <taxon>Filarioidea</taxon>
        <taxon>Onchocercidae</taxon>
        <taxon>Brugia</taxon>
    </lineage>
</organism>
<gene>
    <name evidence="9" type="ORF">BTMF_LOCUS7599</name>
</gene>
<dbReference type="InterPro" id="IPR044865">
    <property type="entry name" value="MRH_dom"/>
</dbReference>
<dbReference type="PANTHER" id="PTHR15414">
    <property type="entry name" value="OS-9-RELATED"/>
    <property type="match status" value="1"/>
</dbReference>
<feature type="domain" description="MRH" evidence="8">
    <location>
        <begin position="130"/>
        <end position="263"/>
    </location>
</feature>
<dbReference type="AlphaFoldDB" id="A0A0R3QPB3"/>
<dbReference type="InterPro" id="IPR012913">
    <property type="entry name" value="OS9-like_dom"/>
</dbReference>
<reference evidence="9 10" key="2">
    <citation type="submission" date="2018-11" db="EMBL/GenBank/DDBJ databases">
        <authorList>
            <consortium name="Pathogen Informatics"/>
        </authorList>
    </citation>
    <scope>NUCLEOTIDE SEQUENCE [LARGE SCALE GENOMIC DNA]</scope>
</reference>
<evidence type="ECO:0000256" key="3">
    <source>
        <dbReference type="ARBA" id="ARBA00022824"/>
    </source>
</evidence>
<sequence>MIVFTKQLCSHPSFRPLPTVDHEIVCYSKDPHKEFPKPKQLLYQFFFLTESFNCLFQEYKSTLQLERPSANVNINGKDEDNGEYDDELDAAINVAKQASPKSDTIPMVKPATNMNMDSVLQENRYLLSGKHCLYGGGIGWWKYEFCFGKSVIQFHDNSQGERTEILLGLFNLDIHKHWIDDNPQKKPLKVTFFGLTEIDGRITQVSHLYAGGAFCEKTNIHSVEVRIRCRISKGSQTAVTLYLLEPHTCQYILGVESSRFCELLQTVDQYGLIQLPEV</sequence>
<keyword evidence="3" id="KW-0256">Endoplasmic reticulum</keyword>
<reference evidence="11" key="1">
    <citation type="submission" date="2017-02" db="UniProtKB">
        <authorList>
            <consortium name="WormBaseParasite"/>
        </authorList>
    </citation>
    <scope>IDENTIFICATION</scope>
</reference>
<dbReference type="SUPFAM" id="SSF50911">
    <property type="entry name" value="Mannose 6-phosphate receptor domain"/>
    <property type="match status" value="1"/>
</dbReference>
<dbReference type="EMBL" id="UZAG01016010">
    <property type="protein sequence ID" value="VDO25117.1"/>
    <property type="molecule type" value="Genomic_DNA"/>
</dbReference>
<evidence type="ECO:0000256" key="2">
    <source>
        <dbReference type="ARBA" id="ARBA00022729"/>
    </source>
</evidence>
<dbReference type="Pfam" id="PF07915">
    <property type="entry name" value="PRKCSH"/>
    <property type="match status" value="1"/>
</dbReference>
<comment type="function">
    <text evidence="5">Probable lectin that binds selectively to improperly folded lumenal proteins. May function in endoplasmic reticulum quality control and endoplasmic reticulum-associated degradation (ERAD) of both non-glycosylated proteins and glycoproteins.</text>
</comment>
<dbReference type="PANTHER" id="PTHR15414:SF0">
    <property type="entry name" value="ENDOPLASMIC RETICULUM LECTIN 1"/>
    <property type="match status" value="1"/>
</dbReference>
<keyword evidence="10" id="KW-1185">Reference proteome</keyword>
<evidence type="ECO:0000256" key="5">
    <source>
        <dbReference type="ARBA" id="ARBA00037585"/>
    </source>
</evidence>
<dbReference type="GO" id="GO:0005788">
    <property type="term" value="C:endoplasmic reticulum lumen"/>
    <property type="evidence" value="ECO:0007669"/>
    <property type="project" value="TreeGrafter"/>
</dbReference>
<dbReference type="Gene3D" id="2.70.130.10">
    <property type="entry name" value="Mannose-6-phosphate receptor binding domain"/>
    <property type="match status" value="1"/>
</dbReference>
<protein>
    <recommendedName>
        <fullName evidence="6">Endoplasmic reticulum lectin 1</fullName>
    </recommendedName>
    <alternativeName>
        <fullName evidence="7">ER lectin</fullName>
    </alternativeName>
</protein>
<keyword evidence="4" id="KW-1015">Disulfide bond</keyword>
<evidence type="ECO:0000256" key="1">
    <source>
        <dbReference type="ARBA" id="ARBA00004240"/>
    </source>
</evidence>
<dbReference type="FunFam" id="2.70.130.10:FF:000001">
    <property type="entry name" value="Endoplasmic reticulum lectin 1"/>
    <property type="match status" value="1"/>
</dbReference>
<proteinExistence type="predicted"/>
<dbReference type="STRING" id="42155.A0A0R3QPB3"/>
<evidence type="ECO:0000256" key="4">
    <source>
        <dbReference type="ARBA" id="ARBA00023157"/>
    </source>
</evidence>
<dbReference type="PROSITE" id="PS51914">
    <property type="entry name" value="MRH"/>
    <property type="match status" value="1"/>
</dbReference>
<evidence type="ECO:0000259" key="8">
    <source>
        <dbReference type="PROSITE" id="PS51914"/>
    </source>
</evidence>
<evidence type="ECO:0000313" key="9">
    <source>
        <dbReference type="EMBL" id="VDO25117.1"/>
    </source>
</evidence>
<evidence type="ECO:0000256" key="6">
    <source>
        <dbReference type="ARBA" id="ARBA00041108"/>
    </source>
</evidence>